<protein>
    <submittedName>
        <fullName evidence="1">Uncharacterized protein</fullName>
    </submittedName>
</protein>
<gene>
    <name evidence="1" type="ORF">AMS68_002457</name>
</gene>
<organism evidence="1 2">
    <name type="scientific">Peltaster fructicola</name>
    <dbReference type="NCBI Taxonomy" id="286661"/>
    <lineage>
        <taxon>Eukaryota</taxon>
        <taxon>Fungi</taxon>
        <taxon>Dikarya</taxon>
        <taxon>Ascomycota</taxon>
        <taxon>Pezizomycotina</taxon>
        <taxon>Dothideomycetes</taxon>
        <taxon>Dothideomycetes incertae sedis</taxon>
        <taxon>Peltaster</taxon>
    </lineage>
</organism>
<accession>A0A6H0XR48</accession>
<reference evidence="1 2" key="1">
    <citation type="journal article" date="2016" name="Sci. Rep.">
        <title>Peltaster fructicola genome reveals evolution from an invasive phytopathogen to an ectophytic parasite.</title>
        <authorList>
            <person name="Xu C."/>
            <person name="Chen H."/>
            <person name="Gleason M.L."/>
            <person name="Xu J.R."/>
            <person name="Liu H."/>
            <person name="Zhang R."/>
            <person name="Sun G."/>
        </authorList>
    </citation>
    <scope>NUCLEOTIDE SEQUENCE [LARGE SCALE GENOMIC DNA]</scope>
    <source>
        <strain evidence="1 2">LNHT1506</strain>
    </source>
</reference>
<evidence type="ECO:0000313" key="2">
    <source>
        <dbReference type="Proteomes" id="UP000503462"/>
    </source>
</evidence>
<keyword evidence="2" id="KW-1185">Reference proteome</keyword>
<name>A0A6H0XR48_9PEZI</name>
<dbReference type="Proteomes" id="UP000503462">
    <property type="component" value="Chromosome 2"/>
</dbReference>
<dbReference type="OrthoDB" id="5386682at2759"/>
<sequence>MARYYDREYGSIRRDHQGLRTVWSLWCYANILETTDPRDKVFAIYGLLERLPKASTTARRQRNGLDGIGSVLVIKEHSTANPQRQSDLDFVIQLAKPDCSKDAGAVYQSATRALMCAWPSSWVLSQIKHSTPADVNDVRYASWAIRLDRSLTEDAYYQEVYETWHDAARSLNSTTYDKHVHADTVLQMEGLQYDHVVELFDLMPVLLEQLTKTRRVISLWRQAFDWTQSRHTTAGEIVTATMTAECLDMANVERVRPAWLTAVSAILFERSDEKREATELDTAVESSLEVR</sequence>
<dbReference type="AlphaFoldDB" id="A0A6H0XR48"/>
<dbReference type="EMBL" id="CP051140">
    <property type="protein sequence ID" value="QIW96939.1"/>
    <property type="molecule type" value="Genomic_DNA"/>
</dbReference>
<proteinExistence type="predicted"/>
<evidence type="ECO:0000313" key="1">
    <source>
        <dbReference type="EMBL" id="QIW96939.1"/>
    </source>
</evidence>